<feature type="signal peptide" evidence="5">
    <location>
        <begin position="1"/>
        <end position="30"/>
    </location>
</feature>
<proteinExistence type="inferred from homology"/>
<evidence type="ECO:0000256" key="3">
    <source>
        <dbReference type="ARBA" id="ARBA00022448"/>
    </source>
</evidence>
<keyword evidence="3" id="KW-0813">Transport</keyword>
<dbReference type="RefSeq" id="WP_167470225.1">
    <property type="nucleotide sequence ID" value="NZ_BJMH01000021.1"/>
</dbReference>
<dbReference type="Proteomes" id="UP000316882">
    <property type="component" value="Unassembled WGS sequence"/>
</dbReference>
<dbReference type="SUPFAM" id="SSF53807">
    <property type="entry name" value="Helical backbone' metal receptor"/>
    <property type="match status" value="1"/>
</dbReference>
<sequence length="333" mass="36005">MFKKERLLSLLGLLLVMAFLSACGATTAPAAPDAGKANAGTETSKDAAPDTKLATKVVKDVQGREVEVPVQAQRVVYVGSNPGDLLAIGVKPIGATLSVIASQIAYPEQIKGIEDVGYPYSQEKVLALNPDLIIFDDWDEKGLAALEKIAPTVVTGLDDATPTKERVMFTADVLGRTEAAEAWFKAYEEKAKATKEKLQLKGDETAVSLLLLGKEMYVMGNQGLNTTVYGQLGFKPSPGTQKLVDKNERFVDVSNEVLPDYMGTDIFLLTDGGNETVALQQQLMDSSVWKTIPAVQQGRVYILDSKFNYDDPLTLDLLLDEIVSVMSAKANKK</sequence>
<gene>
    <name evidence="7" type="ORF">BPA01_39160</name>
</gene>
<evidence type="ECO:0000256" key="2">
    <source>
        <dbReference type="ARBA" id="ARBA00008814"/>
    </source>
</evidence>
<reference evidence="7 8" key="1">
    <citation type="submission" date="2019-06" db="EMBL/GenBank/DDBJ databases">
        <title>Whole genome shotgun sequence of Brevibacillus parabrevis NBRC 12334.</title>
        <authorList>
            <person name="Hosoyama A."/>
            <person name="Uohara A."/>
            <person name="Ohji S."/>
            <person name="Ichikawa N."/>
        </authorList>
    </citation>
    <scope>NUCLEOTIDE SEQUENCE [LARGE SCALE GENOMIC DNA]</scope>
    <source>
        <strain evidence="7 8">NBRC 12334</strain>
    </source>
</reference>
<dbReference type="AlphaFoldDB" id="A0A4Y3PQT5"/>
<organism evidence="7 8">
    <name type="scientific">Brevibacillus parabrevis</name>
    <dbReference type="NCBI Taxonomy" id="54914"/>
    <lineage>
        <taxon>Bacteria</taxon>
        <taxon>Bacillati</taxon>
        <taxon>Bacillota</taxon>
        <taxon>Bacilli</taxon>
        <taxon>Bacillales</taxon>
        <taxon>Paenibacillaceae</taxon>
        <taxon>Brevibacillus</taxon>
    </lineage>
</organism>
<evidence type="ECO:0000256" key="4">
    <source>
        <dbReference type="ARBA" id="ARBA00022729"/>
    </source>
</evidence>
<dbReference type="PANTHER" id="PTHR30532:SF26">
    <property type="entry name" value="IRON(3+)-HYDROXAMATE-BINDING PROTEIN FHUD"/>
    <property type="match status" value="1"/>
</dbReference>
<dbReference type="Pfam" id="PF01497">
    <property type="entry name" value="Peripla_BP_2"/>
    <property type="match status" value="1"/>
</dbReference>
<accession>A0A4Y3PQT5</accession>
<dbReference type="PANTHER" id="PTHR30532">
    <property type="entry name" value="IRON III DICITRATE-BINDING PERIPLASMIC PROTEIN"/>
    <property type="match status" value="1"/>
</dbReference>
<dbReference type="GO" id="GO:0030288">
    <property type="term" value="C:outer membrane-bounded periplasmic space"/>
    <property type="evidence" value="ECO:0007669"/>
    <property type="project" value="TreeGrafter"/>
</dbReference>
<feature type="domain" description="Fe/B12 periplasmic-binding" evidence="6">
    <location>
        <begin position="73"/>
        <end position="330"/>
    </location>
</feature>
<evidence type="ECO:0000313" key="7">
    <source>
        <dbReference type="EMBL" id="GEB34336.1"/>
    </source>
</evidence>
<protein>
    <submittedName>
        <fullName evidence="7">ABC transporter substrate-binding protein</fullName>
    </submittedName>
</protein>
<dbReference type="GO" id="GO:1901678">
    <property type="term" value="P:iron coordination entity transport"/>
    <property type="evidence" value="ECO:0007669"/>
    <property type="project" value="UniProtKB-ARBA"/>
</dbReference>
<comment type="caution">
    <text evidence="7">The sequence shown here is derived from an EMBL/GenBank/DDBJ whole genome shotgun (WGS) entry which is preliminary data.</text>
</comment>
<evidence type="ECO:0000256" key="5">
    <source>
        <dbReference type="SAM" id="SignalP"/>
    </source>
</evidence>
<comment type="similarity">
    <text evidence="2">Belongs to the bacterial solute-binding protein 8 family.</text>
</comment>
<dbReference type="EMBL" id="BJMH01000021">
    <property type="protein sequence ID" value="GEB34336.1"/>
    <property type="molecule type" value="Genomic_DNA"/>
</dbReference>
<evidence type="ECO:0000256" key="1">
    <source>
        <dbReference type="ARBA" id="ARBA00004196"/>
    </source>
</evidence>
<dbReference type="PROSITE" id="PS50983">
    <property type="entry name" value="FE_B12_PBP"/>
    <property type="match status" value="1"/>
</dbReference>
<evidence type="ECO:0000259" key="6">
    <source>
        <dbReference type="PROSITE" id="PS50983"/>
    </source>
</evidence>
<keyword evidence="4 5" id="KW-0732">Signal</keyword>
<keyword evidence="8" id="KW-1185">Reference proteome</keyword>
<dbReference type="PROSITE" id="PS51257">
    <property type="entry name" value="PROKAR_LIPOPROTEIN"/>
    <property type="match status" value="1"/>
</dbReference>
<name>A0A4Y3PQT5_BREPA</name>
<dbReference type="InterPro" id="IPR051313">
    <property type="entry name" value="Bact_iron-sidero_bind"/>
</dbReference>
<evidence type="ECO:0000313" key="8">
    <source>
        <dbReference type="Proteomes" id="UP000316882"/>
    </source>
</evidence>
<comment type="subcellular location">
    <subcellularLocation>
        <location evidence="1">Cell envelope</location>
    </subcellularLocation>
</comment>
<dbReference type="Gene3D" id="3.40.50.1980">
    <property type="entry name" value="Nitrogenase molybdenum iron protein domain"/>
    <property type="match status" value="2"/>
</dbReference>
<feature type="chain" id="PRO_5021313872" evidence="5">
    <location>
        <begin position="31"/>
        <end position="333"/>
    </location>
</feature>
<dbReference type="InterPro" id="IPR002491">
    <property type="entry name" value="ABC_transptr_periplasmic_BD"/>
</dbReference>
<dbReference type="STRING" id="54914.AV540_03935"/>